<dbReference type="Proteomes" id="UP000006562">
    <property type="component" value="Chromosome"/>
</dbReference>
<dbReference type="Pfam" id="PF13217">
    <property type="entry name" value="DUF4025"/>
    <property type="match status" value="1"/>
</dbReference>
<feature type="compositionally biased region" description="Basic and acidic residues" evidence="1">
    <location>
        <begin position="1"/>
        <end position="24"/>
    </location>
</feature>
<evidence type="ECO:0000313" key="2">
    <source>
        <dbReference type="EMBL" id="CBI42977.1"/>
    </source>
</evidence>
<dbReference type="InterPro" id="IPR025100">
    <property type="entry name" value="DUF4025"/>
</dbReference>
<feature type="compositionally biased region" description="Polar residues" evidence="1">
    <location>
        <begin position="25"/>
        <end position="44"/>
    </location>
</feature>
<sequence>MAEKNGADRPDDYKRFSSLDKDYDFQQQSSAGDTKTNQADTETQTNHKETETTNVAGKYFDSSDYEGTTQLEKGLAETHEQVSDDYFEGTIDQNLE</sequence>
<name>A0A9P1JHA9_BACAS</name>
<accession>A0A9P1JHA9</accession>
<gene>
    <name evidence="2" type="primary">yozQ</name>
    <name evidence="2" type="ordered locus">BAMF_1851</name>
</gene>
<keyword evidence="3" id="KW-1185">Reference proteome</keyword>
<dbReference type="RefSeq" id="WP_013352395.1">
    <property type="nucleotide sequence ID" value="NC_014551.1"/>
</dbReference>
<reference evidence="2 3" key="1">
    <citation type="journal article" date="2011" name="Int. J. Syst. Evol. Microbiol.">
        <title>Relationship of Bacillus amyloliquefaciens clades associated with strains DSM 7T and FZB42T: a proposal for Bacillus amyloliquefaciens subsp. amyloliquefaciens subsp. nov. and Bacillus amyloliquefaciens subsp. plantarum subsp. nov. based on complete genome sequence comparisons.</title>
        <authorList>
            <person name="Borriss R."/>
            <person name="Chen X.H."/>
            <person name="Rueckert C."/>
            <person name="Blom J."/>
            <person name="Becker A."/>
            <person name="Baumgarth B."/>
            <person name="Fan B."/>
            <person name="Pukall R."/>
            <person name="Schumann P."/>
            <person name="Sproer C."/>
            <person name="Junge H."/>
            <person name="Vater J."/>
            <person name="Puhler A."/>
            <person name="Klenk H.P."/>
        </authorList>
    </citation>
    <scope>NUCLEOTIDE SEQUENCE [LARGE SCALE GENOMIC DNA]</scope>
    <source>
        <strain evidence="3">DSM 7</strain>
    </source>
</reference>
<feature type="region of interest" description="Disordered" evidence="1">
    <location>
        <begin position="1"/>
        <end position="96"/>
    </location>
</feature>
<evidence type="ECO:0008006" key="4">
    <source>
        <dbReference type="Google" id="ProtNLM"/>
    </source>
</evidence>
<dbReference type="AlphaFoldDB" id="A0A9P1JHA9"/>
<protein>
    <recommendedName>
        <fullName evidence="4">DUF4025 domain-containing protein</fullName>
    </recommendedName>
</protein>
<dbReference type="KEGG" id="bao:BAMF_1851"/>
<reference evidence="3" key="2">
    <citation type="journal article" date="2011" name="J. Biotechnol.">
        <title>Genome sequence of B. amyloliquefaciens type strain DSM7(T) reveals differences to plant-associated B. amyloliquefaciens FZB42.</title>
        <authorList>
            <person name="Ruckert C."/>
            <person name="Blom J."/>
            <person name="Chen X."/>
            <person name="Reva O."/>
            <person name="Borriss R."/>
        </authorList>
    </citation>
    <scope>NUCLEOTIDE SEQUENCE [LARGE SCALE GENOMIC DNA]</scope>
    <source>
        <strain evidence="3">DSM 7</strain>
    </source>
</reference>
<evidence type="ECO:0000256" key="1">
    <source>
        <dbReference type="SAM" id="MobiDB-lite"/>
    </source>
</evidence>
<evidence type="ECO:0000313" key="3">
    <source>
        <dbReference type="Proteomes" id="UP000006562"/>
    </source>
</evidence>
<organism evidence="2 3">
    <name type="scientific">Bacillus amyloliquefaciens (strain ATCC 23350 / DSM 7 / BCRC 11601 / CCUG 28519 / NBRC 15535 / NRRL B-14393 / F)</name>
    <dbReference type="NCBI Taxonomy" id="692420"/>
    <lineage>
        <taxon>Bacteria</taxon>
        <taxon>Bacillati</taxon>
        <taxon>Bacillota</taxon>
        <taxon>Bacilli</taxon>
        <taxon>Bacillales</taxon>
        <taxon>Bacillaceae</taxon>
        <taxon>Bacillus</taxon>
        <taxon>Bacillus amyloliquefaciens group</taxon>
    </lineage>
</organism>
<dbReference type="EMBL" id="FN597644">
    <property type="protein sequence ID" value="CBI42977.1"/>
    <property type="molecule type" value="Genomic_DNA"/>
</dbReference>
<proteinExistence type="predicted"/>